<dbReference type="AlphaFoldDB" id="A0A3S3UFW1"/>
<evidence type="ECO:0000313" key="3">
    <source>
        <dbReference type="Proteomes" id="UP000288086"/>
    </source>
</evidence>
<dbReference type="Proteomes" id="UP000288086">
    <property type="component" value="Unassembled WGS sequence"/>
</dbReference>
<dbReference type="EMBL" id="MTKP01000065">
    <property type="protein sequence ID" value="RWX49261.1"/>
    <property type="molecule type" value="Genomic_DNA"/>
</dbReference>
<feature type="transmembrane region" description="Helical" evidence="1">
    <location>
        <begin position="6"/>
        <end position="26"/>
    </location>
</feature>
<evidence type="ECO:0000256" key="1">
    <source>
        <dbReference type="SAM" id="Phobius"/>
    </source>
</evidence>
<evidence type="ECO:0000313" key="2">
    <source>
        <dbReference type="EMBL" id="RWX49261.1"/>
    </source>
</evidence>
<proteinExistence type="predicted"/>
<name>A0A3S3UFW1_9BACT</name>
<organism evidence="2 3">
    <name type="scientific">Candidatus Electrothrix communis</name>
    <dbReference type="NCBI Taxonomy" id="1859133"/>
    <lineage>
        <taxon>Bacteria</taxon>
        <taxon>Pseudomonadati</taxon>
        <taxon>Thermodesulfobacteriota</taxon>
        <taxon>Desulfobulbia</taxon>
        <taxon>Desulfobulbales</taxon>
        <taxon>Desulfobulbaceae</taxon>
        <taxon>Candidatus Electrothrix</taxon>
    </lineage>
</organism>
<protein>
    <submittedName>
        <fullName evidence="2">Uncharacterized protein</fullName>
    </submittedName>
</protein>
<keyword evidence="1" id="KW-1133">Transmembrane helix</keyword>
<keyword evidence="1" id="KW-0472">Membrane</keyword>
<reference evidence="2 3" key="1">
    <citation type="submission" date="2017-01" db="EMBL/GenBank/DDBJ databases">
        <title>The cable genome- insights into the physiology and evolution of filamentous bacteria capable of sulfide oxidation via long distance electron transfer.</title>
        <authorList>
            <person name="Schreiber L."/>
            <person name="Bjerg J.T."/>
            <person name="Boggild A."/>
            <person name="Van De Vossenberg J."/>
            <person name="Meysman F."/>
            <person name="Nielsen L.P."/>
            <person name="Schramm A."/>
            <person name="Kjeldsen K.U."/>
        </authorList>
    </citation>
    <scope>NUCLEOTIDE SEQUENCE [LARGE SCALE GENOMIC DNA]</scope>
    <source>
        <strain evidence="2">A1</strain>
    </source>
</reference>
<sequence length="102" mass="11943">MSSNKVSRLIFFFIALFDIKIIRYLYAVSAQMMNSFYSFSCRCKIKHESTLRQQQYPLLYATSSFMYLNNRTQHLIHSLGLLHTITEKGFCQMLAVPLHQPA</sequence>
<keyword evidence="3" id="KW-1185">Reference proteome</keyword>
<comment type="caution">
    <text evidence="2">The sequence shown here is derived from an EMBL/GenBank/DDBJ whole genome shotgun (WGS) entry which is preliminary data.</text>
</comment>
<accession>A0A3S3UFW1</accession>
<gene>
    <name evidence="2" type="ORF">VT98_10652</name>
</gene>
<keyword evidence="1" id="KW-0812">Transmembrane</keyword>